<reference evidence="3" key="1">
    <citation type="journal article" date="2014" name="Front. Microbiol.">
        <title>High frequency of phylogenetically diverse reductive dehalogenase-homologous genes in deep subseafloor sedimentary metagenomes.</title>
        <authorList>
            <person name="Kawai M."/>
            <person name="Futagami T."/>
            <person name="Toyoda A."/>
            <person name="Takaki Y."/>
            <person name="Nishi S."/>
            <person name="Hori S."/>
            <person name="Arai W."/>
            <person name="Tsubouchi T."/>
            <person name="Morono Y."/>
            <person name="Uchiyama I."/>
            <person name="Ito T."/>
            <person name="Fujiyama A."/>
            <person name="Inagaki F."/>
            <person name="Takami H."/>
        </authorList>
    </citation>
    <scope>NUCLEOTIDE SEQUENCE</scope>
    <source>
        <strain evidence="3">Expedition CK06-06</strain>
    </source>
</reference>
<proteinExistence type="predicted"/>
<protein>
    <recommendedName>
        <fullName evidence="4">Cohesin domain-containing protein</fullName>
    </recommendedName>
</protein>
<dbReference type="AlphaFoldDB" id="X0T1I5"/>
<dbReference type="SUPFAM" id="SSF49384">
    <property type="entry name" value="Carbohydrate-binding domain"/>
    <property type="match status" value="1"/>
</dbReference>
<keyword evidence="2" id="KW-0812">Transmembrane</keyword>
<dbReference type="GO" id="GO:0030246">
    <property type="term" value="F:carbohydrate binding"/>
    <property type="evidence" value="ECO:0007669"/>
    <property type="project" value="InterPro"/>
</dbReference>
<name>X0T1I5_9ZZZZ</name>
<gene>
    <name evidence="3" type="ORF">S01H1_14078</name>
</gene>
<feature type="transmembrane region" description="Helical" evidence="2">
    <location>
        <begin position="273"/>
        <end position="291"/>
    </location>
</feature>
<evidence type="ECO:0000256" key="2">
    <source>
        <dbReference type="SAM" id="Phobius"/>
    </source>
</evidence>
<keyword evidence="2" id="KW-1133">Transmembrane helix</keyword>
<sequence>MKKNILYVFLISLFFFLFSPFSLLPVLAQNALFSLKSNTVNLELNEAFIVQAFVNTFEEEVNTVHLELEYSSQHLFLKEISFTDSVFPNIVEKDTSMSNTIKLTAFSITPYKGNNGLVASLKFRSKNTGRANIEILPSSKIHLADGSGTDTFNYQTSQKNFQIIISQVGDTSSPSPSPAVSPTISDQDSEPGLEPSIGETIKELFTKPVDFIKEKLLPKAKITPTDEEKDRIYFPENYDQVVDYTQNRQTTFKRFINQFKSIGKILGKTGSKLLVLFFLIVFAFLAVIVFIKVKEKRKNNQPEKTNEH</sequence>
<accession>X0T1I5</accession>
<dbReference type="EMBL" id="BARS01007303">
    <property type="protein sequence ID" value="GAF81221.1"/>
    <property type="molecule type" value="Genomic_DNA"/>
</dbReference>
<evidence type="ECO:0008006" key="4">
    <source>
        <dbReference type="Google" id="ProtNLM"/>
    </source>
</evidence>
<evidence type="ECO:0000313" key="3">
    <source>
        <dbReference type="EMBL" id="GAF81221.1"/>
    </source>
</evidence>
<feature type="compositionally biased region" description="Low complexity" evidence="1">
    <location>
        <begin position="172"/>
        <end position="185"/>
    </location>
</feature>
<keyword evidence="2" id="KW-0472">Membrane</keyword>
<comment type="caution">
    <text evidence="3">The sequence shown here is derived from an EMBL/GenBank/DDBJ whole genome shotgun (WGS) entry which is preliminary data.</text>
</comment>
<dbReference type="InterPro" id="IPR008965">
    <property type="entry name" value="CBM2/CBM3_carb-bd_dom_sf"/>
</dbReference>
<organism evidence="3">
    <name type="scientific">marine sediment metagenome</name>
    <dbReference type="NCBI Taxonomy" id="412755"/>
    <lineage>
        <taxon>unclassified sequences</taxon>
        <taxon>metagenomes</taxon>
        <taxon>ecological metagenomes</taxon>
    </lineage>
</organism>
<feature type="region of interest" description="Disordered" evidence="1">
    <location>
        <begin position="168"/>
        <end position="193"/>
    </location>
</feature>
<evidence type="ECO:0000256" key="1">
    <source>
        <dbReference type="SAM" id="MobiDB-lite"/>
    </source>
</evidence>